<dbReference type="InterPro" id="IPR002347">
    <property type="entry name" value="SDR_fam"/>
</dbReference>
<gene>
    <name evidence="1" type="ORF">HNR15_000139</name>
</gene>
<dbReference type="Gene3D" id="3.40.50.720">
    <property type="entry name" value="NAD(P)-binding Rossmann-like Domain"/>
    <property type="match status" value="1"/>
</dbReference>
<name>A0A853D717_9MICO</name>
<organism evidence="1 2">
    <name type="scientific">Allobranchiibius huperziae</name>
    <dbReference type="NCBI Taxonomy" id="1874116"/>
    <lineage>
        <taxon>Bacteria</taxon>
        <taxon>Bacillati</taxon>
        <taxon>Actinomycetota</taxon>
        <taxon>Actinomycetes</taxon>
        <taxon>Micrococcales</taxon>
        <taxon>Dermacoccaceae</taxon>
        <taxon>Allobranchiibius</taxon>
    </lineage>
</organism>
<dbReference type="PANTHER" id="PTHR43431">
    <property type="entry name" value="OXIDOREDUCTASE, SHORT CHAIN DEHYDROGENASE/REDUCTASE FAMILY (AFU_ORTHOLOGUE AFUA_5G14000)"/>
    <property type="match status" value="1"/>
</dbReference>
<evidence type="ECO:0000313" key="1">
    <source>
        <dbReference type="EMBL" id="NYJ73176.1"/>
    </source>
</evidence>
<comment type="caution">
    <text evidence="1">The sequence shown here is derived from an EMBL/GenBank/DDBJ whole genome shotgun (WGS) entry which is preliminary data.</text>
</comment>
<dbReference type="RefSeq" id="WP_179478270.1">
    <property type="nucleotide sequence ID" value="NZ_JACCFW010000001.1"/>
</dbReference>
<proteinExistence type="predicted"/>
<dbReference type="Proteomes" id="UP000571817">
    <property type="component" value="Unassembled WGS sequence"/>
</dbReference>
<dbReference type="SUPFAM" id="SSF51735">
    <property type="entry name" value="NAD(P)-binding Rossmann-fold domains"/>
    <property type="match status" value="1"/>
</dbReference>
<dbReference type="InterPro" id="IPR036291">
    <property type="entry name" value="NAD(P)-bd_dom_sf"/>
</dbReference>
<dbReference type="EMBL" id="JACCFW010000001">
    <property type="protein sequence ID" value="NYJ73176.1"/>
    <property type="molecule type" value="Genomic_DNA"/>
</dbReference>
<sequence>MFIVGAGPGIGASAARRFARGGYRVGLIARDRVRLAALVDELRAQGGDAAAVAADITQSSHLRAAIAELTQQLGEPDVLLFSALPDVSLIKPVLDTSAEDLAAASALTIGGAATAVDAVAPAMRRRAAGTLLFTTGSGALSPSA</sequence>
<accession>A0A853D717</accession>
<protein>
    <submittedName>
        <fullName evidence="1">NADP-dependent 3-hydroxy acid dehydrogenase YdfG</fullName>
    </submittedName>
</protein>
<reference evidence="1 2" key="1">
    <citation type="submission" date="2020-07" db="EMBL/GenBank/DDBJ databases">
        <title>Sequencing the genomes of 1000 actinobacteria strains.</title>
        <authorList>
            <person name="Klenk H.-P."/>
        </authorList>
    </citation>
    <scope>NUCLEOTIDE SEQUENCE [LARGE SCALE GENOMIC DNA]</scope>
    <source>
        <strain evidence="1 2">DSM 29531</strain>
    </source>
</reference>
<dbReference type="Pfam" id="PF00106">
    <property type="entry name" value="adh_short"/>
    <property type="match status" value="1"/>
</dbReference>
<keyword evidence="2" id="KW-1185">Reference proteome</keyword>
<evidence type="ECO:0000313" key="2">
    <source>
        <dbReference type="Proteomes" id="UP000571817"/>
    </source>
</evidence>
<dbReference type="PANTHER" id="PTHR43431:SF1">
    <property type="entry name" value="OS08G0476300 PROTEIN"/>
    <property type="match status" value="1"/>
</dbReference>
<dbReference type="AlphaFoldDB" id="A0A853D717"/>